<proteinExistence type="predicted"/>
<organism evidence="2 3">
    <name type="scientific">Dactylosporangium siamense</name>
    <dbReference type="NCBI Taxonomy" id="685454"/>
    <lineage>
        <taxon>Bacteria</taxon>
        <taxon>Bacillati</taxon>
        <taxon>Actinomycetota</taxon>
        <taxon>Actinomycetes</taxon>
        <taxon>Micromonosporales</taxon>
        <taxon>Micromonosporaceae</taxon>
        <taxon>Dactylosporangium</taxon>
    </lineage>
</organism>
<accession>A0A919UB23</accession>
<dbReference type="Proteomes" id="UP000660611">
    <property type="component" value="Unassembled WGS sequence"/>
</dbReference>
<evidence type="ECO:0000256" key="1">
    <source>
        <dbReference type="SAM" id="MobiDB-lite"/>
    </source>
</evidence>
<feature type="region of interest" description="Disordered" evidence="1">
    <location>
        <begin position="163"/>
        <end position="185"/>
    </location>
</feature>
<reference evidence="2" key="1">
    <citation type="submission" date="2021-01" db="EMBL/GenBank/DDBJ databases">
        <title>Whole genome shotgun sequence of Dactylosporangium siamense NBRC 106093.</title>
        <authorList>
            <person name="Komaki H."/>
            <person name="Tamura T."/>
        </authorList>
    </citation>
    <scope>NUCLEOTIDE SEQUENCE</scope>
    <source>
        <strain evidence="2">NBRC 106093</strain>
    </source>
</reference>
<dbReference type="RefSeq" id="WP_203846941.1">
    <property type="nucleotide sequence ID" value="NZ_BAAAVW010000009.1"/>
</dbReference>
<name>A0A919UB23_9ACTN</name>
<feature type="compositionally biased region" description="Basic and acidic residues" evidence="1">
    <location>
        <begin position="176"/>
        <end position="185"/>
    </location>
</feature>
<evidence type="ECO:0000313" key="3">
    <source>
        <dbReference type="Proteomes" id="UP000660611"/>
    </source>
</evidence>
<evidence type="ECO:0000313" key="2">
    <source>
        <dbReference type="EMBL" id="GIG45131.1"/>
    </source>
</evidence>
<dbReference type="EMBL" id="BONQ01000050">
    <property type="protein sequence ID" value="GIG45131.1"/>
    <property type="molecule type" value="Genomic_DNA"/>
</dbReference>
<comment type="caution">
    <text evidence="2">The sequence shown here is derived from an EMBL/GenBank/DDBJ whole genome shotgun (WGS) entry which is preliminary data.</text>
</comment>
<keyword evidence="3" id="KW-1185">Reference proteome</keyword>
<dbReference type="AlphaFoldDB" id="A0A919UB23"/>
<sequence length="185" mass="20410">MSESVFVTAALLIAKPRLQTYLRSPVAPANAWSPREWAGVSESDELPAAIDECDSWLDGDYADVFLDLAEDDLTFQFDEDTGSLVVEFSSRADFRLPTMIWAVTLLRGVAGCMADGDHGLVTVTNEWSDDDTVLLHLAPDTSTFLDRRRDARASAEAKSRELDIRAAAGDTDDEPRDVIDRLLND</sequence>
<gene>
    <name evidence="2" type="ORF">Dsi01nite_031720</name>
</gene>
<protein>
    <submittedName>
        <fullName evidence="2">Uncharacterized protein</fullName>
    </submittedName>
</protein>